<dbReference type="PhylomeDB" id="A0A0G4EFJ4"/>
<feature type="transmembrane region" description="Helical" evidence="11">
    <location>
        <begin position="610"/>
        <end position="636"/>
    </location>
</feature>
<evidence type="ECO:0000313" key="13">
    <source>
        <dbReference type="Proteomes" id="UP000041254"/>
    </source>
</evidence>
<feature type="transmembrane region" description="Helical" evidence="11">
    <location>
        <begin position="417"/>
        <end position="444"/>
    </location>
</feature>
<dbReference type="OrthoDB" id="437858at2759"/>
<accession>A0A0G4EFJ4</accession>
<gene>
    <name evidence="12" type="ORF">Vbra_7177</name>
</gene>
<dbReference type="EMBL" id="CDMY01000209">
    <property type="protein sequence ID" value="CEL94197.1"/>
    <property type="molecule type" value="Genomic_DNA"/>
</dbReference>
<keyword evidence="7 11" id="KW-1133">Transmembrane helix</keyword>
<feature type="compositionally biased region" description="Basic and acidic residues" evidence="10">
    <location>
        <begin position="852"/>
        <end position="865"/>
    </location>
</feature>
<evidence type="ECO:0000256" key="9">
    <source>
        <dbReference type="ARBA" id="ARBA00023136"/>
    </source>
</evidence>
<dbReference type="GO" id="GO:0004427">
    <property type="term" value="F:inorganic diphosphate phosphatase activity"/>
    <property type="evidence" value="ECO:0007669"/>
    <property type="project" value="InterPro"/>
</dbReference>
<sequence>MATEGETNNERKASTEDAVPGYSSTPLLVGVVVSIILMIGALVGLGLAAQEPADRMWAFPQASIEVPNVADDRPVTLPHVAQFAGLATGFFGTAAICFYAYYVLKQPMGNQLMVEIAHSIKAGAKAFLFTEYIYLSVFVIVIFVLAGVGTGSSAGAWDGWCTAICYLIGAALSAAAGYTGMIIATEGNSRTSWAAYKSLSNGLQVAFRSGAVMGLSVVSFGIIGLSAVLFIPDNGIVSIAGFSAGASSVALFARVGGGIYTKAADVGADLVGKVEAEIPEDDPRNPATIADNVGDNVGDVAGMGSDLFESFVGSIAAAVILAARQNDLEDYADFAVAFPFWICAIGIIAAVVCTAYLRCNENSSMNDLLNSMRMNVVVSAVLIVLGVLATVLIYFYEYYTPSNACIPEDGEALGRNCFTIQAAIGMWGCVLIGLVAGIFIGWITEYFTSSEDPPTRSIAQAAEFGAGPVIIQGMGMGMLSTTVPLVLVVSTIISTYKITGFYGTAIAAVGMLSTLGVTMATDAYGPVADNAGGISEMAELPEFVRDRTDRLDALGNTTAATGKGFANGSAVLAALSLLAAFTYEVSSDEQPPQQALLDTKSPTPYNAFVISEWTICGLLIGAVLPFIFSACTMLAVGRSAQAMIVEVRRQFASIEGLREGRPGVKADFTKCVEISTKASIREMIFPALLSILAPLCVGLLMGLSALTGLLAGALATGYLLGVMMNNAGGAWDNAKKYIEAGNLKDVDGNVMGKKSEWHKAAVAGDTVGDPFKDTSGPSLNILIKLMTVFALVFTPVFKSSTKDPSALLNDGTYPGIGVTAGALIVLAALFYWNVRVDKNVREQARAKTMAAKAEERARHEGHRTGQGEAPIDTTVDVTPDPSNV</sequence>
<dbReference type="GO" id="GO:0012505">
    <property type="term" value="C:endomembrane system"/>
    <property type="evidence" value="ECO:0007669"/>
    <property type="project" value="UniProtKB-SubCell"/>
</dbReference>
<feature type="transmembrane region" description="Helical" evidence="11">
    <location>
        <begin position="125"/>
        <end position="148"/>
    </location>
</feature>
<keyword evidence="3" id="KW-0813">Transport</keyword>
<feature type="transmembrane region" description="Helical" evidence="11">
    <location>
        <begin position="464"/>
        <end position="489"/>
    </location>
</feature>
<feature type="transmembrane region" description="Helical" evidence="11">
    <location>
        <begin position="501"/>
        <end position="520"/>
    </location>
</feature>
<evidence type="ECO:0000256" key="8">
    <source>
        <dbReference type="ARBA" id="ARBA00023065"/>
    </source>
</evidence>
<evidence type="ECO:0000256" key="10">
    <source>
        <dbReference type="SAM" id="MobiDB-lite"/>
    </source>
</evidence>
<feature type="transmembrane region" description="Helical" evidence="11">
    <location>
        <begin position="781"/>
        <end position="800"/>
    </location>
</feature>
<feature type="transmembrane region" description="Helical" evidence="11">
    <location>
        <begin position="83"/>
        <end position="104"/>
    </location>
</feature>
<proteinExistence type="inferred from homology"/>
<keyword evidence="5" id="KW-0460">Magnesium</keyword>
<feature type="transmembrane region" description="Helical" evidence="11">
    <location>
        <begin position="236"/>
        <end position="253"/>
    </location>
</feature>
<dbReference type="PANTHER" id="PTHR31998">
    <property type="entry name" value="K(+)-INSENSITIVE PYROPHOSPHATE-ENERGIZED PROTON PUMP"/>
    <property type="match status" value="1"/>
</dbReference>
<dbReference type="STRING" id="1169540.A0A0G4EFJ4"/>
<feature type="transmembrane region" description="Helical" evidence="11">
    <location>
        <begin position="27"/>
        <end position="49"/>
    </location>
</feature>
<keyword evidence="9 11" id="KW-0472">Membrane</keyword>
<keyword evidence="4 11" id="KW-0812">Transmembrane</keyword>
<keyword evidence="6" id="KW-1278">Translocase</keyword>
<dbReference type="OMA" id="DANVRTT"/>
<evidence type="ECO:0000256" key="5">
    <source>
        <dbReference type="ARBA" id="ARBA00022842"/>
    </source>
</evidence>
<dbReference type="Proteomes" id="UP000041254">
    <property type="component" value="Unassembled WGS sequence"/>
</dbReference>
<evidence type="ECO:0000256" key="3">
    <source>
        <dbReference type="ARBA" id="ARBA00022448"/>
    </source>
</evidence>
<feature type="transmembrane region" description="Helical" evidence="11">
    <location>
        <begin position="377"/>
        <end position="396"/>
    </location>
</feature>
<name>A0A0G4EFJ4_VITBC</name>
<dbReference type="NCBIfam" id="TIGR01104">
    <property type="entry name" value="V_PPase"/>
    <property type="match status" value="1"/>
</dbReference>
<feature type="transmembrane region" description="Helical" evidence="11">
    <location>
        <begin position="812"/>
        <end position="832"/>
    </location>
</feature>
<dbReference type="GO" id="GO:0009678">
    <property type="term" value="F:diphosphate hydrolysis-driven proton transmembrane transporter activity"/>
    <property type="evidence" value="ECO:0007669"/>
    <property type="project" value="UniProtKB-EC"/>
</dbReference>
<keyword evidence="13" id="KW-1185">Reference proteome</keyword>
<dbReference type="GO" id="GO:0016020">
    <property type="term" value="C:membrane"/>
    <property type="evidence" value="ECO:0007669"/>
    <property type="project" value="InterPro"/>
</dbReference>
<evidence type="ECO:0000256" key="6">
    <source>
        <dbReference type="ARBA" id="ARBA00022967"/>
    </source>
</evidence>
<dbReference type="NCBIfam" id="NF001960">
    <property type="entry name" value="PRK00733.3-5"/>
    <property type="match status" value="1"/>
</dbReference>
<dbReference type="InParanoid" id="A0A0G4EFJ4"/>
<dbReference type="EC" id="7.1.3.1" evidence="2"/>
<evidence type="ECO:0000256" key="11">
    <source>
        <dbReference type="SAM" id="Phobius"/>
    </source>
</evidence>
<evidence type="ECO:0000256" key="4">
    <source>
        <dbReference type="ARBA" id="ARBA00022692"/>
    </source>
</evidence>
<feature type="transmembrane region" description="Helical" evidence="11">
    <location>
        <begin position="334"/>
        <end position="357"/>
    </location>
</feature>
<organism evidence="12 13">
    <name type="scientific">Vitrella brassicaformis (strain CCMP3155)</name>
    <dbReference type="NCBI Taxonomy" id="1169540"/>
    <lineage>
        <taxon>Eukaryota</taxon>
        <taxon>Sar</taxon>
        <taxon>Alveolata</taxon>
        <taxon>Colpodellida</taxon>
        <taxon>Vitrellaceae</taxon>
        <taxon>Vitrella</taxon>
    </lineage>
</organism>
<dbReference type="InterPro" id="IPR004131">
    <property type="entry name" value="PPase-energised_H-pump"/>
</dbReference>
<dbReference type="VEuPathDB" id="CryptoDB:Vbra_7177"/>
<dbReference type="Pfam" id="PF03030">
    <property type="entry name" value="H_PPase"/>
    <property type="match status" value="1"/>
</dbReference>
<protein>
    <recommendedName>
        <fullName evidence="2">H(+)-exporting diphosphatase</fullName>
        <ecNumber evidence="2">7.1.3.1</ecNumber>
    </recommendedName>
</protein>
<keyword evidence="8" id="KW-0406">Ion transport</keyword>
<feature type="transmembrane region" description="Helical" evidence="11">
    <location>
        <begin position="683"/>
        <end position="703"/>
    </location>
</feature>
<evidence type="ECO:0000313" key="12">
    <source>
        <dbReference type="EMBL" id="CEL94197.1"/>
    </source>
</evidence>
<feature type="transmembrane region" description="Helical" evidence="11">
    <location>
        <begin position="205"/>
        <end position="230"/>
    </location>
</feature>
<comment type="subcellular location">
    <subcellularLocation>
        <location evidence="1">Endomembrane system</location>
        <topology evidence="1">Multi-pass membrane protein</topology>
    </subcellularLocation>
</comment>
<feature type="transmembrane region" description="Helical" evidence="11">
    <location>
        <begin position="160"/>
        <end position="184"/>
    </location>
</feature>
<feature type="region of interest" description="Disordered" evidence="10">
    <location>
        <begin position="852"/>
        <end position="884"/>
    </location>
</feature>
<evidence type="ECO:0000256" key="7">
    <source>
        <dbReference type="ARBA" id="ARBA00022989"/>
    </source>
</evidence>
<evidence type="ECO:0000256" key="1">
    <source>
        <dbReference type="ARBA" id="ARBA00004127"/>
    </source>
</evidence>
<evidence type="ECO:0000256" key="2">
    <source>
        <dbReference type="ARBA" id="ARBA00013242"/>
    </source>
</evidence>
<feature type="transmembrane region" description="Helical" evidence="11">
    <location>
        <begin position="709"/>
        <end position="727"/>
    </location>
</feature>
<reference evidence="12 13" key="1">
    <citation type="submission" date="2014-11" db="EMBL/GenBank/DDBJ databases">
        <authorList>
            <person name="Zhu J."/>
            <person name="Qi W."/>
            <person name="Song R."/>
        </authorList>
    </citation>
    <scope>NUCLEOTIDE SEQUENCE [LARGE SCALE GENOMIC DNA]</scope>
</reference>
<dbReference type="AlphaFoldDB" id="A0A0G4EFJ4"/>
<dbReference type="HAMAP" id="MF_01129">
    <property type="entry name" value="PPase_energized_pump"/>
    <property type="match status" value="1"/>
</dbReference>